<dbReference type="EC" id="2.3.1.5" evidence="2"/>
<keyword evidence="4 5" id="KW-0012">Acyltransferase</keyword>
<accession>A0A670YMX8</accession>
<comment type="similarity">
    <text evidence="1 5">Belongs to the arylamine N-acetyltransferase family.</text>
</comment>
<dbReference type="GO" id="GO:0004060">
    <property type="term" value="F:arylamine N-acetyltransferase activity"/>
    <property type="evidence" value="ECO:0007669"/>
    <property type="project" value="UniProtKB-EC"/>
</dbReference>
<dbReference type="AlphaFoldDB" id="A0A670YMX8"/>
<evidence type="ECO:0000256" key="2">
    <source>
        <dbReference type="ARBA" id="ARBA00012701"/>
    </source>
</evidence>
<evidence type="ECO:0000313" key="7">
    <source>
        <dbReference type="Proteomes" id="UP000472273"/>
    </source>
</evidence>
<dbReference type="Pfam" id="PF00797">
    <property type="entry name" value="Acetyltransf_2"/>
    <property type="match status" value="1"/>
</dbReference>
<dbReference type="SUPFAM" id="SSF54001">
    <property type="entry name" value="Cysteine proteinases"/>
    <property type="match status" value="1"/>
</dbReference>
<dbReference type="InterPro" id="IPR053710">
    <property type="entry name" value="Arylamine_NAT_domain_sf"/>
</dbReference>
<evidence type="ECO:0000256" key="5">
    <source>
        <dbReference type="RuleBase" id="RU003452"/>
    </source>
</evidence>
<protein>
    <recommendedName>
        <fullName evidence="2">arylamine N-acetyltransferase</fullName>
        <ecNumber evidence="2">2.3.1.5</ecNumber>
    </recommendedName>
</protein>
<proteinExistence type="inferred from homology"/>
<name>A0A670YMX8_PSETE</name>
<dbReference type="Gene3D" id="3.30.2140.20">
    <property type="match status" value="1"/>
</dbReference>
<sequence length="238" mass="27152">MNIKDYFERICYKGSQDKIDLETLTEVFQHHIHAVPFENLSLHCGQTIQLDLESVYDKIVKHNHGGWCLENSQLLFWAFQIMGYKGAHVYDPERKAYYPNSTHLLIRVILEGKTYIVDGGLGVDYQMWQPMDPAKVSLPLYLLYILGEGQSPPSLTLESALIFWRLQSQHTTPRWSWPQLCIGRKTLSNSTAVCTGCRWTTTPYSPTLRSPEVVKVGHPCSTPTPALFFRVVFCPASS</sequence>
<dbReference type="PRINTS" id="PR01543">
    <property type="entry name" value="ANATRNSFRASE"/>
</dbReference>
<organism evidence="6 7">
    <name type="scientific">Pseudonaja textilis</name>
    <name type="common">Eastern brown snake</name>
    <dbReference type="NCBI Taxonomy" id="8673"/>
    <lineage>
        <taxon>Eukaryota</taxon>
        <taxon>Metazoa</taxon>
        <taxon>Chordata</taxon>
        <taxon>Craniata</taxon>
        <taxon>Vertebrata</taxon>
        <taxon>Euteleostomi</taxon>
        <taxon>Lepidosauria</taxon>
        <taxon>Squamata</taxon>
        <taxon>Bifurcata</taxon>
        <taxon>Unidentata</taxon>
        <taxon>Episquamata</taxon>
        <taxon>Toxicofera</taxon>
        <taxon>Serpentes</taxon>
        <taxon>Colubroidea</taxon>
        <taxon>Elapidae</taxon>
        <taxon>Hydrophiinae</taxon>
        <taxon>Pseudonaja</taxon>
    </lineage>
</organism>
<evidence type="ECO:0000313" key="6">
    <source>
        <dbReference type="Ensembl" id="ENSPTXP00000013225.1"/>
    </source>
</evidence>
<dbReference type="Proteomes" id="UP000472273">
    <property type="component" value="Unplaced"/>
</dbReference>
<dbReference type="PANTHER" id="PTHR11786:SF8">
    <property type="entry name" value="ARYLAMINE N-ACETYLTRANSFERASE 1"/>
    <property type="match status" value="1"/>
</dbReference>
<evidence type="ECO:0000256" key="3">
    <source>
        <dbReference type="ARBA" id="ARBA00022679"/>
    </source>
</evidence>
<dbReference type="PANTHER" id="PTHR11786">
    <property type="entry name" value="N-HYDROXYARYLAMINE O-ACETYLTRANSFERASE"/>
    <property type="match status" value="1"/>
</dbReference>
<dbReference type="InterPro" id="IPR038765">
    <property type="entry name" value="Papain-like_cys_pep_sf"/>
</dbReference>
<evidence type="ECO:0000256" key="4">
    <source>
        <dbReference type="ARBA" id="ARBA00023315"/>
    </source>
</evidence>
<keyword evidence="3 5" id="KW-0808">Transferase</keyword>
<reference evidence="6" key="1">
    <citation type="submission" date="2025-08" db="UniProtKB">
        <authorList>
            <consortium name="Ensembl"/>
        </authorList>
    </citation>
    <scope>IDENTIFICATION</scope>
</reference>
<keyword evidence="7" id="KW-1185">Reference proteome</keyword>
<reference evidence="6" key="2">
    <citation type="submission" date="2025-09" db="UniProtKB">
        <authorList>
            <consortium name="Ensembl"/>
        </authorList>
    </citation>
    <scope>IDENTIFICATION</scope>
</reference>
<dbReference type="GeneTree" id="ENSGT00390000012054"/>
<dbReference type="InterPro" id="IPR001447">
    <property type="entry name" value="Arylamine_N-AcTrfase"/>
</dbReference>
<dbReference type="Ensembl" id="ENSPTXT00000013640.1">
    <property type="protein sequence ID" value="ENSPTXP00000013225.1"/>
    <property type="gene ID" value="ENSPTXG00000009237.1"/>
</dbReference>
<evidence type="ECO:0000256" key="1">
    <source>
        <dbReference type="ARBA" id="ARBA00006547"/>
    </source>
</evidence>